<reference evidence="9" key="1">
    <citation type="submission" date="2014-05" db="EMBL/GenBank/DDBJ databases">
        <title>The transcriptome of the halophilic microalga Tetraselmis sp. GSL018 isolated from the Great Salt Lake, Utah.</title>
        <authorList>
            <person name="Jinkerson R.E."/>
            <person name="D'Adamo S."/>
            <person name="Posewitz M.C."/>
        </authorList>
    </citation>
    <scope>NUCLEOTIDE SEQUENCE</scope>
    <source>
        <strain evidence="9">GSL018</strain>
    </source>
</reference>
<evidence type="ECO:0000313" key="9">
    <source>
        <dbReference type="EMBL" id="JAC82014.1"/>
    </source>
</evidence>
<dbReference type="PANTHER" id="PTHR30372:SF4">
    <property type="entry name" value="LIPID-A-DISACCHARIDE SYNTHASE, MITOCHONDRIAL-RELATED"/>
    <property type="match status" value="1"/>
</dbReference>
<sequence>MKSLKRLTGNRVSFNGIGGPNMERAGNMSSIVPMRELSVMGFAELIPHLLRLRKALRAAEAAATAPPLPDAIVTIDFKGFNFRLLRRVGRAAGERRPAAVHYVAPSVWALGSGTGRLRGLAGTLDAMLCILPFEPPLWRGSGVRASYVGHPVLESQRPPPPRPRGRRPAVPGEAVLCL</sequence>
<feature type="non-terminal residue" evidence="9">
    <location>
        <position position="178"/>
    </location>
</feature>
<evidence type="ECO:0000256" key="1">
    <source>
        <dbReference type="ARBA" id="ARBA00012687"/>
    </source>
</evidence>
<dbReference type="GO" id="GO:0009245">
    <property type="term" value="P:lipid A biosynthetic process"/>
    <property type="evidence" value="ECO:0007669"/>
    <property type="project" value="UniProtKB-KW"/>
</dbReference>
<organism evidence="9">
    <name type="scientific">Tetraselmis sp. GSL018</name>
    <dbReference type="NCBI Taxonomy" id="582737"/>
    <lineage>
        <taxon>Eukaryota</taxon>
        <taxon>Viridiplantae</taxon>
        <taxon>Chlorophyta</taxon>
        <taxon>core chlorophytes</taxon>
        <taxon>Chlorodendrophyceae</taxon>
        <taxon>Chlorodendrales</taxon>
        <taxon>Chlorodendraceae</taxon>
        <taxon>Tetraselmis</taxon>
    </lineage>
</organism>
<name>A0A061SG19_9CHLO</name>
<evidence type="ECO:0000256" key="3">
    <source>
        <dbReference type="ARBA" id="ARBA00022556"/>
    </source>
</evidence>
<dbReference type="AlphaFoldDB" id="A0A061SG19"/>
<evidence type="ECO:0000256" key="2">
    <source>
        <dbReference type="ARBA" id="ARBA00022516"/>
    </source>
</evidence>
<dbReference type="GO" id="GO:0008915">
    <property type="term" value="F:lipid-A-disaccharide synthase activity"/>
    <property type="evidence" value="ECO:0007669"/>
    <property type="project" value="UniProtKB-EC"/>
</dbReference>
<dbReference type="EC" id="2.4.1.182" evidence="1"/>
<dbReference type="PANTHER" id="PTHR30372">
    <property type="entry name" value="LIPID-A-DISACCHARIDE SYNTHASE"/>
    <property type="match status" value="1"/>
</dbReference>
<protein>
    <recommendedName>
        <fullName evidence="1">lipid-A-disaccharide synthase</fullName>
        <ecNumber evidence="1">2.4.1.182</ecNumber>
    </recommendedName>
</protein>
<comment type="catalytic activity">
    <reaction evidence="7">
        <text>a lipid X + a UDP-2-N,3-O-bis[(3R)-3-hydroxyacyl]-alpha-D-glucosamine = a lipid A disaccharide + UDP + H(+)</text>
        <dbReference type="Rhea" id="RHEA:67828"/>
        <dbReference type="ChEBI" id="CHEBI:15378"/>
        <dbReference type="ChEBI" id="CHEBI:58223"/>
        <dbReference type="ChEBI" id="CHEBI:137748"/>
        <dbReference type="ChEBI" id="CHEBI:176338"/>
        <dbReference type="ChEBI" id="CHEBI:176343"/>
        <dbReference type="EC" id="2.4.1.182"/>
    </reaction>
</comment>
<evidence type="ECO:0000256" key="6">
    <source>
        <dbReference type="ARBA" id="ARBA00023098"/>
    </source>
</evidence>
<dbReference type="GO" id="GO:0005543">
    <property type="term" value="F:phospholipid binding"/>
    <property type="evidence" value="ECO:0007669"/>
    <property type="project" value="TreeGrafter"/>
</dbReference>
<evidence type="ECO:0000256" key="7">
    <source>
        <dbReference type="ARBA" id="ARBA00048975"/>
    </source>
</evidence>
<evidence type="ECO:0000256" key="4">
    <source>
        <dbReference type="ARBA" id="ARBA00022676"/>
    </source>
</evidence>
<dbReference type="InterPro" id="IPR003835">
    <property type="entry name" value="Glyco_trans_19"/>
</dbReference>
<keyword evidence="6" id="KW-0443">Lipid metabolism</keyword>
<dbReference type="EMBL" id="GBEZ01003099">
    <property type="protein sequence ID" value="JAC82014.1"/>
    <property type="molecule type" value="Transcribed_RNA"/>
</dbReference>
<keyword evidence="4" id="KW-0328">Glycosyltransferase</keyword>
<keyword evidence="2" id="KW-0444">Lipid biosynthesis</keyword>
<accession>A0A061SG19</accession>
<keyword evidence="3" id="KW-0441">Lipid A biosynthesis</keyword>
<feature type="region of interest" description="Disordered" evidence="8">
    <location>
        <begin position="151"/>
        <end position="170"/>
    </location>
</feature>
<gene>
    <name evidence="9" type="primary">LPXB</name>
    <name evidence="9" type="ORF">TSPGSL018_6643</name>
</gene>
<evidence type="ECO:0000256" key="5">
    <source>
        <dbReference type="ARBA" id="ARBA00022679"/>
    </source>
</evidence>
<proteinExistence type="predicted"/>
<keyword evidence="5" id="KW-0808">Transferase</keyword>
<dbReference type="GO" id="GO:0016020">
    <property type="term" value="C:membrane"/>
    <property type="evidence" value="ECO:0007669"/>
    <property type="project" value="GOC"/>
</dbReference>
<dbReference type="Pfam" id="PF02684">
    <property type="entry name" value="LpxB"/>
    <property type="match status" value="1"/>
</dbReference>
<evidence type="ECO:0000256" key="8">
    <source>
        <dbReference type="SAM" id="MobiDB-lite"/>
    </source>
</evidence>